<dbReference type="NCBIfam" id="NF005489">
    <property type="entry name" value="PRK07102.1"/>
    <property type="match status" value="1"/>
</dbReference>
<dbReference type="SUPFAM" id="SSF51735">
    <property type="entry name" value="NAD(P)-binding Rossmann-fold domains"/>
    <property type="match status" value="1"/>
</dbReference>
<keyword evidence="2" id="KW-0560">Oxidoreductase</keyword>
<gene>
    <name evidence="3" type="ORF">C9E81_15200</name>
</gene>
<accession>A0A3M0M790</accession>
<evidence type="ECO:0000313" key="3">
    <source>
        <dbReference type="EMBL" id="RMC33658.1"/>
    </source>
</evidence>
<protein>
    <submittedName>
        <fullName evidence="3">Short-chain dehydrogenase</fullName>
    </submittedName>
</protein>
<organism evidence="3 4">
    <name type="scientific">Paracoccus alkanivorans</name>
    <dbReference type="NCBI Taxonomy" id="2116655"/>
    <lineage>
        <taxon>Bacteria</taxon>
        <taxon>Pseudomonadati</taxon>
        <taxon>Pseudomonadota</taxon>
        <taxon>Alphaproteobacteria</taxon>
        <taxon>Rhodobacterales</taxon>
        <taxon>Paracoccaceae</taxon>
        <taxon>Paracoccus</taxon>
    </lineage>
</organism>
<dbReference type="RefSeq" id="WP_122113213.1">
    <property type="nucleotide sequence ID" value="NZ_QOKZ01000006.1"/>
</dbReference>
<dbReference type="AlphaFoldDB" id="A0A3M0M790"/>
<dbReference type="InterPro" id="IPR002347">
    <property type="entry name" value="SDR_fam"/>
</dbReference>
<dbReference type="PANTHER" id="PTHR44196:SF1">
    <property type="entry name" value="DEHYDROGENASE_REDUCTASE SDR FAMILY MEMBER 7B"/>
    <property type="match status" value="1"/>
</dbReference>
<comment type="caution">
    <text evidence="3">The sequence shown here is derived from an EMBL/GenBank/DDBJ whole genome shotgun (WGS) entry which is preliminary data.</text>
</comment>
<evidence type="ECO:0000256" key="2">
    <source>
        <dbReference type="ARBA" id="ARBA00023002"/>
    </source>
</evidence>
<proteinExistence type="inferred from homology"/>
<dbReference type="EMBL" id="QOKZ01000006">
    <property type="protein sequence ID" value="RMC33658.1"/>
    <property type="molecule type" value="Genomic_DNA"/>
</dbReference>
<dbReference type="PANTHER" id="PTHR44196">
    <property type="entry name" value="DEHYDROGENASE/REDUCTASE SDR FAMILY MEMBER 7B"/>
    <property type="match status" value="1"/>
</dbReference>
<dbReference type="InterPro" id="IPR036291">
    <property type="entry name" value="NAD(P)-bd_dom_sf"/>
</dbReference>
<dbReference type="GO" id="GO:0016020">
    <property type="term" value="C:membrane"/>
    <property type="evidence" value="ECO:0007669"/>
    <property type="project" value="TreeGrafter"/>
</dbReference>
<dbReference type="Gene3D" id="3.40.50.720">
    <property type="entry name" value="NAD(P)-binding Rossmann-like Domain"/>
    <property type="match status" value="1"/>
</dbReference>
<dbReference type="GO" id="GO:0016491">
    <property type="term" value="F:oxidoreductase activity"/>
    <property type="evidence" value="ECO:0007669"/>
    <property type="project" value="UniProtKB-KW"/>
</dbReference>
<dbReference type="OrthoDB" id="335726at2"/>
<sequence>MTNVLIVGAASAIAEATARLFAEEGCRLFLVGRRAERLAVLCDDLKSRGAEQTASHELDMNDFEGHEAMLAAAENSIGPIDIAYIAHGTLPDQKACQDDVDLTLQEFRTNALSTIALLTRLANDFERRRTGTIAVITSVAGDRGRESNYVYGAAKAAVDSYLEGMRQRLHKSGVRVVTIKPGFVDTPMTAAFDKGLLWAKPDAVAQRIHRAITKGGDVIYVPAFWRLIMLVIRSIPRRIFKAIKL</sequence>
<evidence type="ECO:0000313" key="4">
    <source>
        <dbReference type="Proteomes" id="UP000273516"/>
    </source>
</evidence>
<dbReference type="InterPro" id="IPR020904">
    <property type="entry name" value="Sc_DH/Rdtase_CS"/>
</dbReference>
<keyword evidence="4" id="KW-1185">Reference proteome</keyword>
<name>A0A3M0M790_9RHOB</name>
<dbReference type="Proteomes" id="UP000273516">
    <property type="component" value="Unassembled WGS sequence"/>
</dbReference>
<dbReference type="PROSITE" id="PS00061">
    <property type="entry name" value="ADH_SHORT"/>
    <property type="match status" value="1"/>
</dbReference>
<comment type="similarity">
    <text evidence="1">Belongs to the short-chain dehydrogenases/reductases (SDR) family.</text>
</comment>
<dbReference type="Pfam" id="PF00106">
    <property type="entry name" value="adh_short"/>
    <property type="match status" value="1"/>
</dbReference>
<dbReference type="PRINTS" id="PR00081">
    <property type="entry name" value="GDHRDH"/>
</dbReference>
<reference evidence="3 4" key="1">
    <citation type="submission" date="2018-07" db="EMBL/GenBank/DDBJ databases">
        <authorList>
            <person name="Zhang Y."/>
            <person name="Wang L."/>
            <person name="Ma S."/>
        </authorList>
    </citation>
    <scope>NUCLEOTIDE SEQUENCE [LARGE SCALE GENOMIC DNA]</scope>
    <source>
        <strain evidence="3 4">4-2</strain>
    </source>
</reference>
<evidence type="ECO:0000256" key="1">
    <source>
        <dbReference type="ARBA" id="ARBA00006484"/>
    </source>
</evidence>